<dbReference type="EMBL" id="MNPL01024907">
    <property type="protein sequence ID" value="OQR68396.1"/>
    <property type="molecule type" value="Genomic_DNA"/>
</dbReference>
<dbReference type="AlphaFoldDB" id="A0A1V9X4S8"/>
<evidence type="ECO:0000313" key="2">
    <source>
        <dbReference type="Proteomes" id="UP000192247"/>
    </source>
</evidence>
<reference evidence="1 2" key="1">
    <citation type="journal article" date="2017" name="Gigascience">
        <title>Draft genome of the honey bee ectoparasitic mite, Tropilaelaps mercedesae, is shaped by the parasitic life history.</title>
        <authorList>
            <person name="Dong X."/>
            <person name="Armstrong S.D."/>
            <person name="Xia D."/>
            <person name="Makepeace B.L."/>
            <person name="Darby A.C."/>
            <person name="Kadowaki T."/>
        </authorList>
    </citation>
    <scope>NUCLEOTIDE SEQUENCE [LARGE SCALE GENOMIC DNA]</scope>
    <source>
        <strain evidence="1">Wuxi-XJTLU</strain>
    </source>
</reference>
<sequence length="143" mass="15844">MTSSRSNSRLFAPITQWGSLWCAMAALASFASFNGAVAMPFSSTGLPLNYRDIVLQQTPIRIIRCPQCETNALILATETDVSRVRKSGFSDQRLAEIEASLFNGSKMRRSGFSDQRIAEMEAMLMNSMKRPAQRALTASEQSR</sequence>
<comment type="caution">
    <text evidence="1">The sequence shown here is derived from an EMBL/GenBank/DDBJ whole genome shotgun (WGS) entry which is preliminary data.</text>
</comment>
<proteinExistence type="predicted"/>
<protein>
    <submittedName>
        <fullName evidence="1">Uncharacterized protein</fullName>
    </submittedName>
</protein>
<dbReference type="OrthoDB" id="10435871at2759"/>
<accession>A0A1V9X4S8</accession>
<evidence type="ECO:0000313" key="1">
    <source>
        <dbReference type="EMBL" id="OQR68396.1"/>
    </source>
</evidence>
<dbReference type="Proteomes" id="UP000192247">
    <property type="component" value="Unassembled WGS sequence"/>
</dbReference>
<organism evidence="1 2">
    <name type="scientific">Tropilaelaps mercedesae</name>
    <dbReference type="NCBI Taxonomy" id="418985"/>
    <lineage>
        <taxon>Eukaryota</taxon>
        <taxon>Metazoa</taxon>
        <taxon>Ecdysozoa</taxon>
        <taxon>Arthropoda</taxon>
        <taxon>Chelicerata</taxon>
        <taxon>Arachnida</taxon>
        <taxon>Acari</taxon>
        <taxon>Parasitiformes</taxon>
        <taxon>Mesostigmata</taxon>
        <taxon>Gamasina</taxon>
        <taxon>Dermanyssoidea</taxon>
        <taxon>Laelapidae</taxon>
        <taxon>Tropilaelaps</taxon>
    </lineage>
</organism>
<dbReference type="InParanoid" id="A0A1V9X4S8"/>
<gene>
    <name evidence="1" type="ORF">BIW11_12938</name>
</gene>
<name>A0A1V9X4S8_9ACAR</name>
<keyword evidence="2" id="KW-1185">Reference proteome</keyword>